<organism evidence="11 12">
    <name type="scientific">Haemonchus contortus</name>
    <name type="common">Barber pole worm</name>
    <dbReference type="NCBI Taxonomy" id="6289"/>
    <lineage>
        <taxon>Eukaryota</taxon>
        <taxon>Metazoa</taxon>
        <taxon>Ecdysozoa</taxon>
        <taxon>Nematoda</taxon>
        <taxon>Chromadorea</taxon>
        <taxon>Rhabditida</taxon>
        <taxon>Rhabditina</taxon>
        <taxon>Rhabditomorpha</taxon>
        <taxon>Strongyloidea</taxon>
        <taxon>Trichostrongylidae</taxon>
        <taxon>Haemonchus</taxon>
    </lineage>
</organism>
<dbReference type="WBParaSite" id="HCON_00136577-00001">
    <property type="protein sequence ID" value="HCON_00136577-00001"/>
    <property type="gene ID" value="HCON_00136577"/>
</dbReference>
<keyword evidence="8 10" id="KW-0333">Golgi apparatus</keyword>
<dbReference type="InterPro" id="IPR002659">
    <property type="entry name" value="Glyco_trans_31"/>
</dbReference>
<evidence type="ECO:0000256" key="10">
    <source>
        <dbReference type="RuleBase" id="RU363063"/>
    </source>
</evidence>
<keyword evidence="7 10" id="KW-1133">Transmembrane helix</keyword>
<evidence type="ECO:0000256" key="1">
    <source>
        <dbReference type="ARBA" id="ARBA00004323"/>
    </source>
</evidence>
<dbReference type="GO" id="GO:0016758">
    <property type="term" value="F:hexosyltransferase activity"/>
    <property type="evidence" value="ECO:0007669"/>
    <property type="project" value="InterPro"/>
</dbReference>
<keyword evidence="9 10" id="KW-0472">Membrane</keyword>
<dbReference type="GO" id="GO:0006493">
    <property type="term" value="P:protein O-linked glycosylation"/>
    <property type="evidence" value="ECO:0007669"/>
    <property type="project" value="TreeGrafter"/>
</dbReference>
<evidence type="ECO:0000256" key="5">
    <source>
        <dbReference type="ARBA" id="ARBA00022692"/>
    </source>
</evidence>
<keyword evidence="6 10" id="KW-0735">Signal-anchor</keyword>
<dbReference type="PANTHER" id="PTHR11214:SF314">
    <property type="entry name" value="HEXOSYLTRANSFERASE"/>
    <property type="match status" value="1"/>
</dbReference>
<accession>A0A7I4YRA8</accession>
<evidence type="ECO:0000256" key="4">
    <source>
        <dbReference type="ARBA" id="ARBA00022679"/>
    </source>
</evidence>
<dbReference type="Proteomes" id="UP000025227">
    <property type="component" value="Unplaced"/>
</dbReference>
<sequence length="348" mass="40539">MEMPVRVSLVKKIASIFLIVYCFLLLELMLSPTSMKRSTLKGHVVHEMSFANYSLNYKYILLPDLSLCDGSRNHTPLLVATVLSTIERSEMRQAIRETWASPKESRSVKKGRVLVYFILSAPTTVHDLFTLRKEQRKYNDLIVTNLPEAYDNLVFKVYASIVFHQQYCPKAKFLMKIDDDVSVHLDRMIDLWKIDKKADMSLYCRVWSKSLPQRKPGNKWFVPKQMWPERYFPQYCNGPMYVVGKLAGQIILDQAQIFIPMTIEDLFYTGILIDSTGIRRINWARNIIHTTKELSRKRFRCSATEKPITFSVHSLPRPELLREGFQILKSYECHFKDSPAELQNQGTP</sequence>
<name>A0A7I4YRA8_HAECO</name>
<dbReference type="OMA" id="IWLKLED"/>
<evidence type="ECO:0000256" key="3">
    <source>
        <dbReference type="ARBA" id="ARBA00022676"/>
    </source>
</evidence>
<dbReference type="OrthoDB" id="6086505at2759"/>
<evidence type="ECO:0000256" key="9">
    <source>
        <dbReference type="ARBA" id="ARBA00023136"/>
    </source>
</evidence>
<keyword evidence="11" id="KW-1185">Reference proteome</keyword>
<dbReference type="Gene3D" id="3.90.550.50">
    <property type="match status" value="1"/>
</dbReference>
<evidence type="ECO:0000256" key="6">
    <source>
        <dbReference type="ARBA" id="ARBA00022968"/>
    </source>
</evidence>
<evidence type="ECO:0000313" key="11">
    <source>
        <dbReference type="Proteomes" id="UP000025227"/>
    </source>
</evidence>
<dbReference type="PANTHER" id="PTHR11214">
    <property type="entry name" value="BETA-1,3-N-ACETYLGLUCOSAMINYLTRANSFERASE"/>
    <property type="match status" value="1"/>
</dbReference>
<protein>
    <recommendedName>
        <fullName evidence="10">Hexosyltransferase</fullName>
        <ecNumber evidence="10">2.4.1.-</ecNumber>
    </recommendedName>
</protein>
<dbReference type="Pfam" id="PF01762">
    <property type="entry name" value="Galactosyl_T"/>
    <property type="match status" value="1"/>
</dbReference>
<dbReference type="GO" id="GO:0000139">
    <property type="term" value="C:Golgi membrane"/>
    <property type="evidence" value="ECO:0007669"/>
    <property type="project" value="UniProtKB-SubCell"/>
</dbReference>
<evidence type="ECO:0000256" key="7">
    <source>
        <dbReference type="ARBA" id="ARBA00022989"/>
    </source>
</evidence>
<dbReference type="EC" id="2.4.1.-" evidence="10"/>
<dbReference type="AlphaFoldDB" id="A0A7I4YRA8"/>
<feature type="transmembrane region" description="Helical" evidence="10">
    <location>
        <begin position="12"/>
        <end position="30"/>
    </location>
</feature>
<proteinExistence type="inferred from homology"/>
<evidence type="ECO:0000256" key="2">
    <source>
        <dbReference type="ARBA" id="ARBA00008661"/>
    </source>
</evidence>
<comment type="subcellular location">
    <subcellularLocation>
        <location evidence="1 10">Golgi apparatus membrane</location>
        <topology evidence="1 10">Single-pass type II membrane protein</topology>
    </subcellularLocation>
</comment>
<evidence type="ECO:0000256" key="8">
    <source>
        <dbReference type="ARBA" id="ARBA00023034"/>
    </source>
</evidence>
<keyword evidence="4" id="KW-0808">Transferase</keyword>
<keyword evidence="3 10" id="KW-0328">Glycosyltransferase</keyword>
<reference evidence="12" key="1">
    <citation type="submission" date="2020-12" db="UniProtKB">
        <authorList>
            <consortium name="WormBaseParasite"/>
        </authorList>
    </citation>
    <scope>IDENTIFICATION</scope>
    <source>
        <strain evidence="12">MHco3</strain>
    </source>
</reference>
<keyword evidence="5 10" id="KW-0812">Transmembrane</keyword>
<comment type="similarity">
    <text evidence="2 10">Belongs to the glycosyltransferase 31 family.</text>
</comment>
<evidence type="ECO:0000313" key="12">
    <source>
        <dbReference type="WBParaSite" id="HCON_00136577-00001"/>
    </source>
</evidence>